<dbReference type="EnsemblMetazoa" id="PPA22888.1">
    <property type="protein sequence ID" value="PPA22888.1"/>
    <property type="gene ID" value="WBGene00112442"/>
</dbReference>
<accession>A0A8R1YGY0</accession>
<accession>A0A2A6CCJ9</accession>
<evidence type="ECO:0000256" key="2">
    <source>
        <dbReference type="SAM" id="Phobius"/>
    </source>
</evidence>
<gene>
    <name evidence="3" type="primary">WBGene00112442</name>
</gene>
<name>A0A2A6CCJ9_PRIPA</name>
<keyword evidence="4" id="KW-1185">Reference proteome</keyword>
<protein>
    <submittedName>
        <fullName evidence="3">Uncharacterized protein</fullName>
    </submittedName>
</protein>
<feature type="compositionally biased region" description="Basic and acidic residues" evidence="1">
    <location>
        <begin position="718"/>
        <end position="728"/>
    </location>
</feature>
<evidence type="ECO:0000313" key="3">
    <source>
        <dbReference type="EnsemblMetazoa" id="PPA22888.1"/>
    </source>
</evidence>
<keyword evidence="2" id="KW-1133">Transmembrane helix</keyword>
<reference evidence="4" key="1">
    <citation type="journal article" date="2008" name="Nat. Genet.">
        <title>The Pristionchus pacificus genome provides a unique perspective on nematode lifestyle and parasitism.</title>
        <authorList>
            <person name="Dieterich C."/>
            <person name="Clifton S.W."/>
            <person name="Schuster L.N."/>
            <person name="Chinwalla A."/>
            <person name="Delehaunty K."/>
            <person name="Dinkelacker I."/>
            <person name="Fulton L."/>
            <person name="Fulton R."/>
            <person name="Godfrey J."/>
            <person name="Minx P."/>
            <person name="Mitreva M."/>
            <person name="Roeseler W."/>
            <person name="Tian H."/>
            <person name="Witte H."/>
            <person name="Yang S.P."/>
            <person name="Wilson R.K."/>
            <person name="Sommer R.J."/>
        </authorList>
    </citation>
    <scope>NUCLEOTIDE SEQUENCE [LARGE SCALE GENOMIC DNA]</scope>
    <source>
        <strain evidence="4">PS312</strain>
    </source>
</reference>
<evidence type="ECO:0000313" key="4">
    <source>
        <dbReference type="Proteomes" id="UP000005239"/>
    </source>
</evidence>
<feature type="compositionally biased region" description="Basic residues" evidence="1">
    <location>
        <begin position="746"/>
        <end position="755"/>
    </location>
</feature>
<reference evidence="3" key="2">
    <citation type="submission" date="2022-06" db="UniProtKB">
        <authorList>
            <consortium name="EnsemblMetazoa"/>
        </authorList>
    </citation>
    <scope>IDENTIFICATION</scope>
    <source>
        <strain evidence="3">PS312</strain>
    </source>
</reference>
<organism evidence="3 4">
    <name type="scientific">Pristionchus pacificus</name>
    <name type="common">Parasitic nematode worm</name>
    <dbReference type="NCBI Taxonomy" id="54126"/>
    <lineage>
        <taxon>Eukaryota</taxon>
        <taxon>Metazoa</taxon>
        <taxon>Ecdysozoa</taxon>
        <taxon>Nematoda</taxon>
        <taxon>Chromadorea</taxon>
        <taxon>Rhabditida</taxon>
        <taxon>Rhabditina</taxon>
        <taxon>Diplogasteromorpha</taxon>
        <taxon>Diplogasteroidea</taxon>
        <taxon>Neodiplogasteridae</taxon>
        <taxon>Pristionchus</taxon>
    </lineage>
</organism>
<dbReference type="Proteomes" id="UP000005239">
    <property type="component" value="Unassembled WGS sequence"/>
</dbReference>
<feature type="compositionally biased region" description="Low complexity" evidence="1">
    <location>
        <begin position="551"/>
        <end position="566"/>
    </location>
</feature>
<dbReference type="AlphaFoldDB" id="A0A2A6CCJ9"/>
<feature type="region of interest" description="Disordered" evidence="1">
    <location>
        <begin position="541"/>
        <end position="580"/>
    </location>
</feature>
<proteinExistence type="predicted"/>
<evidence type="ECO:0000256" key="1">
    <source>
        <dbReference type="SAM" id="MobiDB-lite"/>
    </source>
</evidence>
<feature type="region of interest" description="Disordered" evidence="1">
    <location>
        <begin position="606"/>
        <end position="755"/>
    </location>
</feature>
<sequence>MNIDCRKAVPSLVSPFRVFSSILSTLSLVALAERSTRLTRTMKTSITTILLLLFDHLHYARAYEISWLECGYSAYCQEWQEECNSPDESLKVFIADKSLSKVQPKCDIGVHIKPQSTKKWTISIMKKKLKAAETLSWMIGNAEIFKCTGNGNEASAGNGVQLSVSRIPSSTDKISCIVTVESGGNQKISAILNAKIINEMELTYVKQSGSKLEMLIPLYSLVDKQLRCDLATLYNEAHCEKDKEDCSEVKSEKNLECKIGYISRYQKDKDSDYVNAAIQCRDGEFIYTIPNEMENKVEAGSKAKCARRRCAQCQAKSNFTALFKNKTESEFDCPTLECPNGQYMLINSTKGVIKAVKDDEPVMCSDKTIVKNGFEGKTAPEKSRWEVDGDNDFDIGTVVCMETIPCDKINQMGTDCGSSKNCVKAEFNAATQMFECNNGTAHIYVNETDIPIQTPVCTEGKGKWTIISNSSTDPLTFNPGDLITIKCIYEPVSEQKKNKVDKSSFPIWIVFVIVFIVLLTIGIVIATYFYRKGRAGKKASMVSKTSRTWKTPSSSNPSANAPPTSSGEKEPLTSAIGNSITGDSLHTAIPTKATVVLAKADLRASTAAVSSDTSTNKEKKKKRDIKESIPDLDDPDEKKREKTCASDETSKKWKQSDMTSTKEKLAPMPGGSTDDALKSQTGGDGESQVSTKKNQESAKLLPKNNRATPRKYSKSSTKGKEAAKKSSNKEFLNVTDSDDDEPSKTGSKRKGNKRK</sequence>
<keyword evidence="2" id="KW-0472">Membrane</keyword>
<feature type="compositionally biased region" description="Basic and acidic residues" evidence="1">
    <location>
        <begin position="636"/>
        <end position="665"/>
    </location>
</feature>
<keyword evidence="2" id="KW-0812">Transmembrane</keyword>
<feature type="transmembrane region" description="Helical" evidence="2">
    <location>
        <begin position="505"/>
        <end position="530"/>
    </location>
</feature>